<dbReference type="PROSITE" id="PS51257">
    <property type="entry name" value="PROKAR_LIPOPROTEIN"/>
    <property type="match status" value="1"/>
</dbReference>
<dbReference type="Proteomes" id="UP000825381">
    <property type="component" value="Chromosome"/>
</dbReference>
<evidence type="ECO:0000313" key="3">
    <source>
        <dbReference type="Proteomes" id="UP000825381"/>
    </source>
</evidence>
<evidence type="ECO:0000313" key="2">
    <source>
        <dbReference type="EMBL" id="QYJ68905.1"/>
    </source>
</evidence>
<feature type="chain" id="PRO_5047349379" description="Lipoprotein" evidence="1">
    <location>
        <begin position="18"/>
        <end position="197"/>
    </location>
</feature>
<organism evidence="2 3">
    <name type="scientific">Flavobacterium litorale</name>
    <dbReference type="NCBI Taxonomy" id="2856519"/>
    <lineage>
        <taxon>Bacteria</taxon>
        <taxon>Pseudomonadati</taxon>
        <taxon>Bacteroidota</taxon>
        <taxon>Flavobacteriia</taxon>
        <taxon>Flavobacteriales</taxon>
        <taxon>Flavobacteriaceae</taxon>
        <taxon>Flavobacterium</taxon>
    </lineage>
</organism>
<sequence>MKKITMCLFAVLAIVFASCSDDENKQSAQESTELTDEGITNALVEGVKALRIDFTQPTTFNYTTEIERDSIIGTITVEIFEGELNSYRNEQGQLISDEIAANILINEREKTIIVQPEPLLGVVIYSNPEDDDNKKCGGKAGDGWKSYGICYTDSCAENKSKEAAADLRKTLRSGQCLDIRIKRNATNARVCARVVSC</sequence>
<protein>
    <recommendedName>
        <fullName evidence="4">Lipoprotein</fullName>
    </recommendedName>
</protein>
<dbReference type="EMBL" id="CP080429">
    <property type="protein sequence ID" value="QYJ68905.1"/>
    <property type="molecule type" value="Genomic_DNA"/>
</dbReference>
<evidence type="ECO:0000256" key="1">
    <source>
        <dbReference type="SAM" id="SignalP"/>
    </source>
</evidence>
<keyword evidence="1" id="KW-0732">Signal</keyword>
<name>A0ABX8VDI7_9FLAO</name>
<accession>A0ABX8VDI7</accession>
<dbReference type="RefSeq" id="WP_220641243.1">
    <property type="nucleotide sequence ID" value="NZ_CP080429.1"/>
</dbReference>
<feature type="signal peptide" evidence="1">
    <location>
        <begin position="1"/>
        <end position="17"/>
    </location>
</feature>
<reference evidence="2 3" key="1">
    <citation type="submission" date="2021-07" db="EMBL/GenBank/DDBJ databases">
        <title>Flavobacterium WSW3-B6 sp.nov, isolated from seaweed.</title>
        <authorList>
            <person name="Muhammad N."/>
            <person name="Ho H."/>
            <person name="Lee Y.-J."/>
            <person name="Nguyen T."/>
            <person name="Ho J."/>
            <person name="Kim S.-G."/>
        </authorList>
    </citation>
    <scope>NUCLEOTIDE SEQUENCE [LARGE SCALE GENOMIC DNA]</scope>
    <source>
        <strain evidence="2 3">WSW3-B6</strain>
    </source>
</reference>
<gene>
    <name evidence="2" type="ORF">K1I41_03205</name>
</gene>
<evidence type="ECO:0008006" key="4">
    <source>
        <dbReference type="Google" id="ProtNLM"/>
    </source>
</evidence>
<keyword evidence="3" id="KW-1185">Reference proteome</keyword>
<proteinExistence type="predicted"/>